<comment type="caution">
    <text evidence="1">The sequence shown here is derived from an EMBL/GenBank/DDBJ whole genome shotgun (WGS) entry which is preliminary data.</text>
</comment>
<evidence type="ECO:0000313" key="3">
    <source>
        <dbReference type="Proteomes" id="UP000321393"/>
    </source>
</evidence>
<dbReference type="EMBL" id="SSTD01013924">
    <property type="protein sequence ID" value="TYK05247.1"/>
    <property type="molecule type" value="Genomic_DNA"/>
</dbReference>
<reference evidence="3 4" key="1">
    <citation type="submission" date="2019-08" db="EMBL/GenBank/DDBJ databases">
        <title>Draft genome sequences of two oriental melons (Cucumis melo L. var makuwa).</title>
        <authorList>
            <person name="Kwon S.-Y."/>
        </authorList>
    </citation>
    <scope>NUCLEOTIDE SEQUENCE [LARGE SCALE GENOMIC DNA]</scope>
    <source>
        <strain evidence="4">cv. Chang Bougi</strain>
        <strain evidence="3">cv. SW 3</strain>
        <tissue evidence="1">Leaf</tissue>
    </source>
</reference>
<dbReference type="AlphaFoldDB" id="A0A5A7URT9"/>
<proteinExistence type="predicted"/>
<evidence type="ECO:0000313" key="2">
    <source>
        <dbReference type="EMBL" id="TYK05247.1"/>
    </source>
</evidence>
<dbReference type="Proteomes" id="UP000321393">
    <property type="component" value="Unassembled WGS sequence"/>
</dbReference>
<organism evidence="1 3">
    <name type="scientific">Cucumis melo var. makuwa</name>
    <name type="common">Oriental melon</name>
    <dbReference type="NCBI Taxonomy" id="1194695"/>
    <lineage>
        <taxon>Eukaryota</taxon>
        <taxon>Viridiplantae</taxon>
        <taxon>Streptophyta</taxon>
        <taxon>Embryophyta</taxon>
        <taxon>Tracheophyta</taxon>
        <taxon>Spermatophyta</taxon>
        <taxon>Magnoliopsida</taxon>
        <taxon>eudicotyledons</taxon>
        <taxon>Gunneridae</taxon>
        <taxon>Pentapetalae</taxon>
        <taxon>rosids</taxon>
        <taxon>fabids</taxon>
        <taxon>Cucurbitales</taxon>
        <taxon>Cucurbitaceae</taxon>
        <taxon>Benincaseae</taxon>
        <taxon>Cucumis</taxon>
    </lineage>
</organism>
<sequence length="276" mass="31881">MEGQIEDETLCRAEVDPTMVERPNARYIADDFIDDDDEQSSNHHHLKVDQATMNNNVFFPYTDGFHETNLYLELDDPFNNTGGSSSVDDTSVRVVHIATRVDPYIDHPMRAQAHLATCHLVQHSHQCINAKHISYHCPQVGRCTLIYIQNTSKSLRVACRFSDLEEARANPETRLVNCVEDLHFICDHYMTHQFQEQSRINKAWTMSSCLEKHMVVGLASLFHRRQRISIVECWNPSLDPSQRIYNHSLEMRYARPCWVGDRATQKVSVEIPKPKS</sequence>
<evidence type="ECO:0000313" key="1">
    <source>
        <dbReference type="EMBL" id="KAA0056251.1"/>
    </source>
</evidence>
<dbReference type="OrthoDB" id="1921870at2759"/>
<dbReference type="Proteomes" id="UP000321947">
    <property type="component" value="Unassembled WGS sequence"/>
</dbReference>
<name>A0A5A7URT9_CUCMM</name>
<dbReference type="EMBL" id="SSTE01007677">
    <property type="protein sequence ID" value="KAA0056251.1"/>
    <property type="molecule type" value="Genomic_DNA"/>
</dbReference>
<evidence type="ECO:0000313" key="4">
    <source>
        <dbReference type="Proteomes" id="UP000321947"/>
    </source>
</evidence>
<protein>
    <submittedName>
        <fullName evidence="1">NBS-LRR type resistance protein</fullName>
    </submittedName>
</protein>
<gene>
    <name evidence="2" type="ORF">E5676_scaffold108G00580</name>
    <name evidence="1" type="ORF">E6C27_scaffold226G00180</name>
</gene>
<accession>A0A5A7URT9</accession>